<feature type="binding site" evidence="1">
    <location>
        <position position="36"/>
    </location>
    <ligand>
        <name>Mg(2+)</name>
        <dbReference type="ChEBI" id="CHEBI:18420"/>
        <label>1</label>
    </ligand>
</feature>
<feature type="binding site" evidence="1">
    <location>
        <position position="211"/>
    </location>
    <ligand>
        <name>Mg(2+)</name>
        <dbReference type="ChEBI" id="CHEBI:18420"/>
        <label>1</label>
    </ligand>
</feature>
<dbReference type="GO" id="GO:0016787">
    <property type="term" value="F:hydrolase activity"/>
    <property type="evidence" value="ECO:0007669"/>
    <property type="project" value="UniProtKB-KW"/>
</dbReference>
<dbReference type="InterPro" id="IPR050792">
    <property type="entry name" value="ADP-ribosylglycohydrolase"/>
</dbReference>
<keyword evidence="2" id="KW-0378">Hydrolase</keyword>
<name>A0A0S2I478_9BACT</name>
<dbReference type="Pfam" id="PF03747">
    <property type="entry name" value="ADP_ribosyl_GH"/>
    <property type="match status" value="1"/>
</dbReference>
<protein>
    <submittedName>
        <fullName evidence="2">ADP-ribosyl-[dinitrogen reductase] hydrolase</fullName>
    </submittedName>
</protein>
<feature type="binding site" evidence="1">
    <location>
        <position position="210"/>
    </location>
    <ligand>
        <name>Mg(2+)</name>
        <dbReference type="ChEBI" id="CHEBI:18420"/>
        <label>1</label>
    </ligand>
</feature>
<reference evidence="2 3" key="1">
    <citation type="submission" date="2015-11" db="EMBL/GenBank/DDBJ databases">
        <title>Description and complete genome sequence of a novel strain predominating in hypersaline microbial mats and representing a new family of the Bacteriodetes phylum.</title>
        <authorList>
            <person name="Spring S."/>
            <person name="Bunk B."/>
            <person name="Sproer C."/>
            <person name="Klenk H.-P."/>
        </authorList>
    </citation>
    <scope>NUCLEOTIDE SEQUENCE [LARGE SCALE GENOMIC DNA]</scope>
    <source>
        <strain evidence="2 3">L21-Spi-D4</strain>
    </source>
</reference>
<feature type="binding site" evidence="1">
    <location>
        <position position="208"/>
    </location>
    <ligand>
        <name>Mg(2+)</name>
        <dbReference type="ChEBI" id="CHEBI:18420"/>
        <label>1</label>
    </ligand>
</feature>
<dbReference type="PATRIC" id="fig|1307839.3.peg.3798"/>
<dbReference type="Proteomes" id="UP000064893">
    <property type="component" value="Chromosome"/>
</dbReference>
<dbReference type="PANTHER" id="PTHR16222:SF12">
    <property type="entry name" value="ADP-RIBOSYLGLYCOHYDROLASE-RELATED"/>
    <property type="match status" value="1"/>
</dbReference>
<keyword evidence="1" id="KW-0460">Magnesium</keyword>
<evidence type="ECO:0000313" key="2">
    <source>
        <dbReference type="EMBL" id="ALO17151.1"/>
    </source>
</evidence>
<evidence type="ECO:0000256" key="1">
    <source>
        <dbReference type="PIRSR" id="PIRSR605502-1"/>
    </source>
</evidence>
<dbReference type="KEGG" id="blq:L21SP5_03543"/>
<feature type="binding site" evidence="1">
    <location>
        <position position="34"/>
    </location>
    <ligand>
        <name>Mg(2+)</name>
        <dbReference type="ChEBI" id="CHEBI:18420"/>
        <label>1</label>
    </ligand>
</feature>
<dbReference type="RefSeq" id="WP_057954470.1">
    <property type="nucleotide sequence ID" value="NZ_CP013118.1"/>
</dbReference>
<dbReference type="GO" id="GO:0046872">
    <property type="term" value="F:metal ion binding"/>
    <property type="evidence" value="ECO:0007669"/>
    <property type="project" value="UniProtKB-KW"/>
</dbReference>
<comment type="cofactor">
    <cofactor evidence="1">
        <name>Mg(2+)</name>
        <dbReference type="ChEBI" id="CHEBI:18420"/>
    </cofactor>
    <text evidence="1">Binds 2 magnesium ions per subunit.</text>
</comment>
<gene>
    <name evidence="2" type="ORF">L21SP5_03543</name>
</gene>
<dbReference type="STRING" id="1307839.L21SP5_03543"/>
<feature type="binding site" evidence="1">
    <location>
        <position position="35"/>
    </location>
    <ligand>
        <name>Mg(2+)</name>
        <dbReference type="ChEBI" id="CHEBI:18420"/>
        <label>1</label>
    </ligand>
</feature>
<sequence length="262" mass="28594">MIGAILGDILGSVYEFGPEKDISKIKFSERSDFTDDTVLTIAVADAILTGKEFRDNLHLFGNKYPGRGYGGRFVQWLKADGAGAYNSYGNGSAMRASPVGWVARTEAEVLDVAEKTANVTHDHPEGIKGAQAIALAVFLARNGSDKEIIREKIAETFAYDLEQQYNDIQPGYFFDVTCQGSVPQAIIAFLDSNDYQSAIRKAVALGGDADTQACMAGAIAEAFYGIIPDSDCKYLDRLPDEFLFTIRQFYTSFDIAMPCGIK</sequence>
<keyword evidence="3" id="KW-1185">Reference proteome</keyword>
<accession>A0A0S2I478</accession>
<dbReference type="SUPFAM" id="SSF101478">
    <property type="entry name" value="ADP-ribosylglycohydrolase"/>
    <property type="match status" value="1"/>
</dbReference>
<dbReference type="OrthoDB" id="9798107at2"/>
<organism evidence="2 3">
    <name type="scientific">Salinivirga cyanobacteriivorans</name>
    <dbReference type="NCBI Taxonomy" id="1307839"/>
    <lineage>
        <taxon>Bacteria</taxon>
        <taxon>Pseudomonadati</taxon>
        <taxon>Bacteroidota</taxon>
        <taxon>Bacteroidia</taxon>
        <taxon>Bacteroidales</taxon>
        <taxon>Salinivirgaceae</taxon>
        <taxon>Salinivirga</taxon>
    </lineage>
</organism>
<dbReference type="PANTHER" id="PTHR16222">
    <property type="entry name" value="ADP-RIBOSYLGLYCOHYDROLASE"/>
    <property type="match status" value="1"/>
</dbReference>
<dbReference type="Gene3D" id="1.10.4080.10">
    <property type="entry name" value="ADP-ribosylation/Crystallin J1"/>
    <property type="match status" value="1"/>
</dbReference>
<dbReference type="InterPro" id="IPR005502">
    <property type="entry name" value="Ribosyl_crysJ1"/>
</dbReference>
<dbReference type="InterPro" id="IPR036705">
    <property type="entry name" value="Ribosyl_crysJ1_sf"/>
</dbReference>
<proteinExistence type="predicted"/>
<keyword evidence="1" id="KW-0479">Metal-binding</keyword>
<dbReference type="EMBL" id="CP013118">
    <property type="protein sequence ID" value="ALO17151.1"/>
    <property type="molecule type" value="Genomic_DNA"/>
</dbReference>
<dbReference type="AlphaFoldDB" id="A0A0S2I478"/>
<evidence type="ECO:0000313" key="3">
    <source>
        <dbReference type="Proteomes" id="UP000064893"/>
    </source>
</evidence>